<dbReference type="EMBL" id="JADBEM010000001">
    <property type="protein sequence ID" value="MBE1609982.1"/>
    <property type="molecule type" value="Genomic_DNA"/>
</dbReference>
<accession>A0A927N1E0</accession>
<sequence>MRGSRMRAWWADFDRPTAGQPGVRGLVEVVARGSTVTDLGGCLSLNLWLRPVDLVLRVHQPFVSHRRLLALQSLRHRLTDDGLVVAEPRAIGSRQLQRCGNGWAELETYIRHEDVAPTWESYVWMVRSMGRLHRALAAVDVPVPKPVISTYAPPGSLRRWMAATEEAVRHDSYARGVARSARGLLGPLTAQWIPAAALPNQLIHGDGKLSNIRPTATGAATYLDFGFTAVRPRIHDLAHSLAWMVLRPDDSGSAEAFPWEKVPDLLGEYEDAAHTTLTELERRALPAYIAAVPLYEPAIAGYARNPVKKLHDQALTRFLRIAAWVLANPSAVLVTR</sequence>
<feature type="domain" description="Aminoglycoside phosphotransferase" evidence="1">
    <location>
        <begin position="53"/>
        <end position="244"/>
    </location>
</feature>
<evidence type="ECO:0000259" key="1">
    <source>
        <dbReference type="Pfam" id="PF01636"/>
    </source>
</evidence>
<proteinExistence type="predicted"/>
<keyword evidence="2" id="KW-0418">Kinase</keyword>
<dbReference type="Gene3D" id="3.90.1200.10">
    <property type="match status" value="1"/>
</dbReference>
<keyword evidence="2" id="KW-0808">Transferase</keyword>
<reference evidence="2" key="1">
    <citation type="submission" date="2020-10" db="EMBL/GenBank/DDBJ databases">
        <title>Sequencing the genomes of 1000 actinobacteria strains.</title>
        <authorList>
            <person name="Klenk H.-P."/>
        </authorList>
    </citation>
    <scope>NUCLEOTIDE SEQUENCE</scope>
    <source>
        <strain evidence="2">DSM 45354</strain>
    </source>
</reference>
<protein>
    <submittedName>
        <fullName evidence="2">Ser/Thr protein kinase RdoA (MazF antagonist)</fullName>
    </submittedName>
</protein>
<dbReference type="InterPro" id="IPR011009">
    <property type="entry name" value="Kinase-like_dom_sf"/>
</dbReference>
<organism evidence="2 3">
    <name type="scientific">Actinopolymorpha pittospori</name>
    <dbReference type="NCBI Taxonomy" id="648752"/>
    <lineage>
        <taxon>Bacteria</taxon>
        <taxon>Bacillati</taxon>
        <taxon>Actinomycetota</taxon>
        <taxon>Actinomycetes</taxon>
        <taxon>Propionibacteriales</taxon>
        <taxon>Actinopolymorphaceae</taxon>
        <taxon>Actinopolymorpha</taxon>
    </lineage>
</organism>
<name>A0A927N1E0_9ACTN</name>
<dbReference type="GO" id="GO:0016301">
    <property type="term" value="F:kinase activity"/>
    <property type="evidence" value="ECO:0007669"/>
    <property type="project" value="UniProtKB-KW"/>
</dbReference>
<evidence type="ECO:0000313" key="2">
    <source>
        <dbReference type="EMBL" id="MBE1609982.1"/>
    </source>
</evidence>
<dbReference type="Proteomes" id="UP000638648">
    <property type="component" value="Unassembled WGS sequence"/>
</dbReference>
<dbReference type="AlphaFoldDB" id="A0A927N1E0"/>
<gene>
    <name evidence="2" type="ORF">HEB94_006830</name>
</gene>
<dbReference type="RefSeq" id="WP_192753438.1">
    <property type="nucleotide sequence ID" value="NZ_JADBEM010000001.1"/>
</dbReference>
<dbReference type="SUPFAM" id="SSF56112">
    <property type="entry name" value="Protein kinase-like (PK-like)"/>
    <property type="match status" value="1"/>
</dbReference>
<dbReference type="InterPro" id="IPR002575">
    <property type="entry name" value="Aminoglycoside_PTrfase"/>
</dbReference>
<keyword evidence="3" id="KW-1185">Reference proteome</keyword>
<dbReference type="Pfam" id="PF01636">
    <property type="entry name" value="APH"/>
    <property type="match status" value="1"/>
</dbReference>
<comment type="caution">
    <text evidence="2">The sequence shown here is derived from an EMBL/GenBank/DDBJ whole genome shotgun (WGS) entry which is preliminary data.</text>
</comment>
<evidence type="ECO:0000313" key="3">
    <source>
        <dbReference type="Proteomes" id="UP000638648"/>
    </source>
</evidence>